<gene>
    <name evidence="2" type="ORF">A6M13_15200</name>
</gene>
<dbReference type="Pfam" id="PF01380">
    <property type="entry name" value="SIS"/>
    <property type="match status" value="1"/>
</dbReference>
<accession>A0A1C0YBG6</accession>
<dbReference type="AlphaFoldDB" id="A0A1C0YBG6"/>
<dbReference type="InterPro" id="IPR036388">
    <property type="entry name" value="WH-like_DNA-bd_sf"/>
</dbReference>
<dbReference type="GO" id="GO:0003700">
    <property type="term" value="F:DNA-binding transcription factor activity"/>
    <property type="evidence" value="ECO:0007669"/>
    <property type="project" value="InterPro"/>
</dbReference>
<dbReference type="GO" id="GO:1901135">
    <property type="term" value="P:carbohydrate derivative metabolic process"/>
    <property type="evidence" value="ECO:0007669"/>
    <property type="project" value="InterPro"/>
</dbReference>
<protein>
    <recommendedName>
        <fullName evidence="1">HTH rpiR-type domain-containing protein</fullName>
    </recommendedName>
</protein>
<dbReference type="OrthoDB" id="2930at2"/>
<dbReference type="InterPro" id="IPR009057">
    <property type="entry name" value="Homeodomain-like_sf"/>
</dbReference>
<reference evidence="2 3" key="1">
    <citation type="submission" date="2016-07" db="EMBL/GenBank/DDBJ databases">
        <title>Caryophanon tenue genome sequencing.</title>
        <authorList>
            <person name="Verma A."/>
            <person name="Pal Y."/>
            <person name="Krishnamurthi S."/>
        </authorList>
    </citation>
    <scope>NUCLEOTIDE SEQUENCE [LARGE SCALE GENOMIC DNA]</scope>
    <source>
        <strain evidence="2 3">DSM 14152</strain>
    </source>
</reference>
<dbReference type="RefSeq" id="WP_066546376.1">
    <property type="nucleotide sequence ID" value="NZ_MASJ01000024.1"/>
</dbReference>
<dbReference type="STRING" id="33978.A6M13_15200"/>
<evidence type="ECO:0000259" key="1">
    <source>
        <dbReference type="PROSITE" id="PS51071"/>
    </source>
</evidence>
<dbReference type="Gene3D" id="1.10.10.10">
    <property type="entry name" value="Winged helix-like DNA-binding domain superfamily/Winged helix DNA-binding domain"/>
    <property type="match status" value="1"/>
</dbReference>
<dbReference type="Gene3D" id="3.40.50.10490">
    <property type="entry name" value="Glucose-6-phosphate isomerase like protein, domain 1"/>
    <property type="match status" value="1"/>
</dbReference>
<dbReference type="InterPro" id="IPR000281">
    <property type="entry name" value="HTH_RpiR"/>
</dbReference>
<organism evidence="2 3">
    <name type="scientific">Caryophanon tenue</name>
    <dbReference type="NCBI Taxonomy" id="33978"/>
    <lineage>
        <taxon>Bacteria</taxon>
        <taxon>Bacillati</taxon>
        <taxon>Bacillota</taxon>
        <taxon>Bacilli</taxon>
        <taxon>Bacillales</taxon>
        <taxon>Caryophanaceae</taxon>
        <taxon>Caryophanon</taxon>
    </lineage>
</organism>
<dbReference type="InterPro" id="IPR001347">
    <property type="entry name" value="SIS_dom"/>
</dbReference>
<evidence type="ECO:0000313" key="2">
    <source>
        <dbReference type="EMBL" id="OCS84518.1"/>
    </source>
</evidence>
<dbReference type="GO" id="GO:0003677">
    <property type="term" value="F:DNA binding"/>
    <property type="evidence" value="ECO:0007669"/>
    <property type="project" value="InterPro"/>
</dbReference>
<dbReference type="GO" id="GO:0097367">
    <property type="term" value="F:carbohydrate derivative binding"/>
    <property type="evidence" value="ECO:0007669"/>
    <property type="project" value="InterPro"/>
</dbReference>
<proteinExistence type="predicted"/>
<evidence type="ECO:0000313" key="3">
    <source>
        <dbReference type="Proteomes" id="UP000093199"/>
    </source>
</evidence>
<dbReference type="PANTHER" id="PTHR30514:SF18">
    <property type="entry name" value="RPIR-FAMILY TRANSCRIPTIONAL REGULATOR"/>
    <property type="match status" value="1"/>
</dbReference>
<keyword evidence="3" id="KW-1185">Reference proteome</keyword>
<dbReference type="SUPFAM" id="SSF53697">
    <property type="entry name" value="SIS domain"/>
    <property type="match status" value="1"/>
</dbReference>
<dbReference type="Pfam" id="PF01418">
    <property type="entry name" value="HTH_6"/>
    <property type="match status" value="1"/>
</dbReference>
<dbReference type="InterPro" id="IPR046348">
    <property type="entry name" value="SIS_dom_sf"/>
</dbReference>
<feature type="domain" description="HTH rpiR-type" evidence="1">
    <location>
        <begin position="1"/>
        <end position="77"/>
    </location>
</feature>
<dbReference type="PROSITE" id="PS51071">
    <property type="entry name" value="HTH_RPIR"/>
    <property type="match status" value="1"/>
</dbReference>
<comment type="caution">
    <text evidence="2">The sequence shown here is derived from an EMBL/GenBank/DDBJ whole genome shotgun (WGS) entry which is preliminary data.</text>
</comment>
<dbReference type="PANTHER" id="PTHR30514">
    <property type="entry name" value="GLUCOKINASE"/>
    <property type="match status" value="1"/>
</dbReference>
<dbReference type="InterPro" id="IPR047640">
    <property type="entry name" value="RpiR-like"/>
</dbReference>
<dbReference type="EMBL" id="MASJ01000024">
    <property type="protein sequence ID" value="OCS84518.1"/>
    <property type="molecule type" value="Genomic_DNA"/>
</dbReference>
<sequence length="284" mass="31811">MTIYEEIKKRFHRLSKGQRKVAQFIIDNPRTVSLHVAAEVGRQAGVSESTVIRFCYAMDLAGYTELQTMMKEYILQTEPTKSRAYGSNAKVKSIQKNASSLMNEDAKLITDTIQLIDDEQLAMAAKSVDEAQHIYVLATVATAPIAHWFIGTLEQLHPSVTLLHDSHTYAQSVQEFGPNSVLVVLALDKQATECTKLSESAQRKGVEVITIADTALSPLRTHSSYLFAMGTKQKSILNMTPVVMSFLHTLLQCTIAQNRRKYEQYQKEGVQEGKPELRLVTTFQ</sequence>
<name>A0A1C0YBG6_9BACL</name>
<dbReference type="Proteomes" id="UP000093199">
    <property type="component" value="Unassembled WGS sequence"/>
</dbReference>
<dbReference type="SUPFAM" id="SSF46689">
    <property type="entry name" value="Homeodomain-like"/>
    <property type="match status" value="1"/>
</dbReference>